<dbReference type="Pfam" id="PF11823">
    <property type="entry name" value="Se_S_carrier"/>
    <property type="match status" value="1"/>
</dbReference>
<dbReference type="InterPro" id="IPR021778">
    <property type="entry name" value="Se/S_carrier-like"/>
</dbReference>
<reference evidence="2 3" key="1">
    <citation type="submission" date="2020-08" db="EMBL/GenBank/DDBJ databases">
        <title>Genomic Encyclopedia of Type Strains, Phase IV (KMG-IV): sequencing the most valuable type-strain genomes for metagenomic binning, comparative biology and taxonomic classification.</title>
        <authorList>
            <person name="Goeker M."/>
        </authorList>
    </citation>
    <scope>NUCLEOTIDE SEQUENCE [LARGE SCALE GENOMIC DNA]</scope>
    <source>
        <strain evidence="2 3">DSM 103526</strain>
    </source>
</reference>
<comment type="caution">
    <text evidence="2">The sequence shown here is derived from an EMBL/GenBank/DDBJ whole genome shotgun (WGS) entry which is preliminary data.</text>
</comment>
<gene>
    <name evidence="2" type="ORF">HNQ80_000900</name>
</gene>
<proteinExistence type="predicted"/>
<protein>
    <recommendedName>
        <fullName evidence="1">Putative Se/S carrier protein-like domain-containing protein</fullName>
    </recommendedName>
</protein>
<feature type="domain" description="Putative Se/S carrier protein-like" evidence="1">
    <location>
        <begin position="7"/>
        <end position="74"/>
    </location>
</feature>
<evidence type="ECO:0000259" key="1">
    <source>
        <dbReference type="Pfam" id="PF11823"/>
    </source>
</evidence>
<dbReference type="RefSeq" id="WP_184308548.1">
    <property type="nucleotide sequence ID" value="NZ_JACHEN010000004.1"/>
</dbReference>
<sequence length="90" mass="10662">MQHEESYIFVFSSNYHGYYIEELLRRHNIKSTFRKAPRAVGKSCNTAIYISEKDLDSAIKLIKHAKINYQGLYKISKTEENKTEYIKVNR</sequence>
<dbReference type="AlphaFoldDB" id="A0A841KXC6"/>
<name>A0A841KXC6_9FIRM</name>
<evidence type="ECO:0000313" key="3">
    <source>
        <dbReference type="Proteomes" id="UP000579281"/>
    </source>
</evidence>
<organism evidence="2 3">
    <name type="scientific">Anaerosolibacter carboniphilus</name>
    <dbReference type="NCBI Taxonomy" id="1417629"/>
    <lineage>
        <taxon>Bacteria</taxon>
        <taxon>Bacillati</taxon>
        <taxon>Bacillota</taxon>
        <taxon>Clostridia</taxon>
        <taxon>Peptostreptococcales</taxon>
        <taxon>Thermotaleaceae</taxon>
        <taxon>Anaerosolibacter</taxon>
    </lineage>
</organism>
<accession>A0A841KXC6</accession>
<keyword evidence="3" id="KW-1185">Reference proteome</keyword>
<dbReference type="Proteomes" id="UP000579281">
    <property type="component" value="Unassembled WGS sequence"/>
</dbReference>
<dbReference type="EMBL" id="JACHEN010000004">
    <property type="protein sequence ID" value="MBB6214815.1"/>
    <property type="molecule type" value="Genomic_DNA"/>
</dbReference>
<evidence type="ECO:0000313" key="2">
    <source>
        <dbReference type="EMBL" id="MBB6214815.1"/>
    </source>
</evidence>